<dbReference type="PANTHER" id="PTHR34378">
    <property type="entry name" value="GLUTAMATE--CYSTEINE LIGASE, CHLOROPLASTIC"/>
    <property type="match status" value="1"/>
</dbReference>
<evidence type="ECO:0000256" key="4">
    <source>
        <dbReference type="ARBA" id="ARBA00011153"/>
    </source>
</evidence>
<evidence type="ECO:0000256" key="2">
    <source>
        <dbReference type="ARBA" id="ARBA00005006"/>
    </source>
</evidence>
<proteinExistence type="inferred from homology"/>
<dbReference type="PANTHER" id="PTHR34378:SF1">
    <property type="entry name" value="GLUTAMATE--CYSTEINE LIGASE, CHLOROPLASTIC"/>
    <property type="match status" value="1"/>
</dbReference>
<gene>
    <name evidence="14" type="ORF">PPAR00522_LOCUS14924</name>
</gene>
<evidence type="ECO:0000256" key="5">
    <source>
        <dbReference type="ARBA" id="ARBA00022528"/>
    </source>
</evidence>
<organism evidence="14">
    <name type="scientific">Polytomella parva</name>
    <dbReference type="NCBI Taxonomy" id="51329"/>
    <lineage>
        <taxon>Eukaryota</taxon>
        <taxon>Viridiplantae</taxon>
        <taxon>Chlorophyta</taxon>
        <taxon>core chlorophytes</taxon>
        <taxon>Chlorophyceae</taxon>
        <taxon>CS clade</taxon>
        <taxon>Chlamydomonadales</taxon>
        <taxon>Chlamydomonadaceae</taxon>
        <taxon>Polytomella</taxon>
    </lineage>
</organism>
<comment type="subcellular location">
    <subcellularLocation>
        <location evidence="1 13">Plastid</location>
        <location evidence="1 13">Chloroplast</location>
    </subcellularLocation>
</comment>
<keyword evidence="9 13" id="KW-0547">Nucleotide-binding</keyword>
<keyword evidence="5 13" id="KW-0150">Chloroplast</keyword>
<dbReference type="InterPro" id="IPR006336">
    <property type="entry name" value="GCS2"/>
</dbReference>
<evidence type="ECO:0000256" key="3">
    <source>
        <dbReference type="ARBA" id="ARBA00010253"/>
    </source>
</evidence>
<reference evidence="14" key="1">
    <citation type="submission" date="2021-01" db="EMBL/GenBank/DDBJ databases">
        <authorList>
            <person name="Corre E."/>
            <person name="Pelletier E."/>
            <person name="Niang G."/>
            <person name="Scheremetjew M."/>
            <person name="Finn R."/>
            <person name="Kale V."/>
            <person name="Holt S."/>
            <person name="Cochrane G."/>
            <person name="Meng A."/>
            <person name="Brown T."/>
            <person name="Cohen L."/>
        </authorList>
    </citation>
    <scope>NUCLEOTIDE SEQUENCE</scope>
    <source>
        <strain evidence="14">SAG 63-3</strain>
    </source>
</reference>
<evidence type="ECO:0000256" key="11">
    <source>
        <dbReference type="ARBA" id="ARBA00022946"/>
    </source>
</evidence>
<evidence type="ECO:0000256" key="7">
    <source>
        <dbReference type="ARBA" id="ARBA00022640"/>
    </source>
</evidence>
<dbReference type="Pfam" id="PF04107">
    <property type="entry name" value="GCS2"/>
    <property type="match status" value="1"/>
</dbReference>
<comment type="similarity">
    <text evidence="3 13">Belongs to the carboxylate-amine ligase family. Glutamate--cysteine ligase type 2 subfamily.</text>
</comment>
<dbReference type="AlphaFoldDB" id="A0A7S0V987"/>
<keyword evidence="6 13" id="KW-0436">Ligase</keyword>
<dbReference type="InterPro" id="IPR035434">
    <property type="entry name" value="GCL_bact_plant"/>
</dbReference>
<evidence type="ECO:0000256" key="10">
    <source>
        <dbReference type="ARBA" id="ARBA00022840"/>
    </source>
</evidence>
<evidence type="ECO:0000256" key="13">
    <source>
        <dbReference type="PIRNR" id="PIRNR017901"/>
    </source>
</evidence>
<dbReference type="PIRSF" id="PIRSF017901">
    <property type="entry name" value="GCL"/>
    <property type="match status" value="1"/>
</dbReference>
<keyword evidence="8" id="KW-0317">Glutathione biosynthesis</keyword>
<evidence type="ECO:0000256" key="1">
    <source>
        <dbReference type="ARBA" id="ARBA00004229"/>
    </source>
</evidence>
<keyword evidence="11" id="KW-0809">Transit peptide</keyword>
<evidence type="ECO:0000256" key="9">
    <source>
        <dbReference type="ARBA" id="ARBA00022741"/>
    </source>
</evidence>
<dbReference type="InterPro" id="IPR014746">
    <property type="entry name" value="Gln_synth/guanido_kin_cat_dom"/>
</dbReference>
<accession>A0A7S0V987</accession>
<evidence type="ECO:0000313" key="14">
    <source>
        <dbReference type="EMBL" id="CAD8780512.1"/>
    </source>
</evidence>
<dbReference type="GO" id="GO:0004357">
    <property type="term" value="F:glutamate-cysteine ligase activity"/>
    <property type="evidence" value="ECO:0007669"/>
    <property type="project" value="UniProtKB-UniRule"/>
</dbReference>
<dbReference type="Gene3D" id="3.30.590.20">
    <property type="match status" value="1"/>
</dbReference>
<dbReference type="InterPro" id="IPR011556">
    <property type="entry name" value="Glut_cys_lig_pln_type"/>
</dbReference>
<comment type="subunit">
    <text evidence="4">Homodimer or monomer when oxidized or reduced, respectively.</text>
</comment>
<dbReference type="EC" id="6.3.2.2" evidence="13"/>
<evidence type="ECO:0000256" key="8">
    <source>
        <dbReference type="ARBA" id="ARBA00022684"/>
    </source>
</evidence>
<dbReference type="GO" id="GO:0009507">
    <property type="term" value="C:chloroplast"/>
    <property type="evidence" value="ECO:0007669"/>
    <property type="project" value="UniProtKB-SubCell"/>
</dbReference>
<dbReference type="GO" id="GO:0005524">
    <property type="term" value="F:ATP binding"/>
    <property type="evidence" value="ECO:0007669"/>
    <property type="project" value="UniProtKB-UniRule"/>
</dbReference>
<keyword evidence="7" id="KW-0934">Plastid</keyword>
<evidence type="ECO:0000256" key="12">
    <source>
        <dbReference type="ARBA" id="ARBA00023157"/>
    </source>
</evidence>
<dbReference type="SUPFAM" id="SSF55931">
    <property type="entry name" value="Glutamine synthetase/guanido kinase"/>
    <property type="match status" value="1"/>
</dbReference>
<name>A0A7S0V987_9CHLO</name>
<dbReference type="NCBIfam" id="TIGR01436">
    <property type="entry name" value="glu_cys_lig_pln"/>
    <property type="match status" value="1"/>
</dbReference>
<keyword evidence="12" id="KW-1015">Disulfide bond</keyword>
<dbReference type="GO" id="GO:0006750">
    <property type="term" value="P:glutathione biosynthetic process"/>
    <property type="evidence" value="ECO:0007669"/>
    <property type="project" value="UniProtKB-UniRule"/>
</dbReference>
<keyword evidence="10 13" id="KW-0067">ATP-binding</keyword>
<sequence length="483" mass="54505">MIFEQIRTSKIASTPNGASAVLIRTSNKNKLKYRVRANAPAVSEKRLEPLVKSELVNYLKVGCKPRSSWRIGTEHEKFGYNFKTNERMTYDEIAHILSTLRDTHGWEPINENDKIIGVQLNNQSVTLEPGGQFELSGAPVTNIHQTYKEAEAHLQLVKSISAKLGCGFIGLGFDPKWKLSDVPTMPKGRYHLMKQYMPTVGTKGLDMMFRTCTVQVNLDFESEKDMVEKFRIGLALQPIANALFANSPFKEGQLSGYLSARGNVWTDVDKSRTGNLPFVFSPDMSFESYVDYAMDVPMYFVYRNGTYINALGQSWRDFMQGKLPALPGEFPSIADWANHLTTIFPEVRLKRFLEMRGADSGSLDKICALSAFWVGLLYDPTAQQESLQLIKDWSAAERETLFQTVPIKSLATPFRNDKVAAVAKTAVQISKDGLKRRGLGEEKYLEPLEEILSSGKTQAEVLREKFLGEWNGRVEPVYDFAKY</sequence>
<evidence type="ECO:0000256" key="6">
    <source>
        <dbReference type="ARBA" id="ARBA00022598"/>
    </source>
</evidence>
<comment type="catalytic activity">
    <reaction evidence="13">
        <text>L-cysteine + L-glutamate + ATP = gamma-L-glutamyl-L-cysteine + ADP + phosphate + H(+)</text>
        <dbReference type="Rhea" id="RHEA:13285"/>
        <dbReference type="ChEBI" id="CHEBI:15378"/>
        <dbReference type="ChEBI" id="CHEBI:29985"/>
        <dbReference type="ChEBI" id="CHEBI:30616"/>
        <dbReference type="ChEBI" id="CHEBI:35235"/>
        <dbReference type="ChEBI" id="CHEBI:43474"/>
        <dbReference type="ChEBI" id="CHEBI:58173"/>
        <dbReference type="ChEBI" id="CHEBI:456216"/>
        <dbReference type="EC" id="6.3.2.2"/>
    </reaction>
</comment>
<dbReference type="EMBL" id="HBFM01023021">
    <property type="protein sequence ID" value="CAD8780512.1"/>
    <property type="molecule type" value="Transcribed_RNA"/>
</dbReference>
<dbReference type="UniPathway" id="UPA00142">
    <property type="reaction ID" value="UER00209"/>
</dbReference>
<protein>
    <recommendedName>
        <fullName evidence="13">Glutamate--cysteine ligase</fullName>
        <ecNumber evidence="13">6.3.2.2</ecNumber>
    </recommendedName>
</protein>
<comment type="pathway">
    <text evidence="2">Sulfur metabolism; glutathione biosynthesis; glutathione from L-cysteine and L-glutamate: step 1/2.</text>
</comment>